<evidence type="ECO:0008006" key="3">
    <source>
        <dbReference type="Google" id="ProtNLM"/>
    </source>
</evidence>
<proteinExistence type="predicted"/>
<dbReference type="Proteomes" id="UP000005017">
    <property type="component" value="Unassembled WGS sequence"/>
</dbReference>
<gene>
    <name evidence="1" type="ORF">HMPREF9013_1337</name>
</gene>
<dbReference type="AlphaFoldDB" id="D2MPM0"/>
<dbReference type="STRING" id="679192.HMPREF9013_1337"/>
<comment type="caution">
    <text evidence="1">The sequence shown here is derived from an EMBL/GenBank/DDBJ whole genome shotgun (WGS) entry which is preliminary data.</text>
</comment>
<keyword evidence="2" id="KW-1185">Reference proteome</keyword>
<protein>
    <recommendedName>
        <fullName evidence="3">Toxin-antitoxin system, toxin component, Fic family</fullName>
    </recommendedName>
</protein>
<evidence type="ECO:0000313" key="2">
    <source>
        <dbReference type="Proteomes" id="UP000005017"/>
    </source>
</evidence>
<sequence>MNNDVIFYKNGKLDLPIKVTPDKETVWLNKNQFATLFDHDIKTIGKHINDALKKEELDTSVVANFATTAFDGKTYKVDYYNLDMIISVSYQVKYQIGIAFRKWATAILKEYMVQGYAVNEKR</sequence>
<dbReference type="InterPro" id="IPR011204">
    <property type="entry name" value="Virulence_RhuM-like"/>
</dbReference>
<dbReference type="EMBL" id="ADFR01000009">
    <property type="protein sequence ID" value="EFC05632.1"/>
    <property type="molecule type" value="Genomic_DNA"/>
</dbReference>
<dbReference type="Pfam" id="PF13310">
    <property type="entry name" value="Virulence_RhuM"/>
    <property type="match status" value="1"/>
</dbReference>
<accession>D2MPM0</accession>
<reference evidence="2" key="1">
    <citation type="submission" date="2009-12" db="EMBL/GenBank/DDBJ databases">
        <title>Sequence of Clostridiales genomosp. BVAB3 str. UPII9-5.</title>
        <authorList>
            <person name="Madupu R."/>
            <person name="Durkin A.S."/>
            <person name="Torralba M."/>
            <person name="Methe B."/>
            <person name="Sutton G.G."/>
            <person name="Strausberg R.L."/>
            <person name="Nelson K.E."/>
        </authorList>
    </citation>
    <scope>NUCLEOTIDE SEQUENCE [LARGE SCALE GENOMIC DNA]</scope>
    <source>
        <strain evidence="2">W1219</strain>
    </source>
</reference>
<dbReference type="OrthoDB" id="9802752at2"/>
<name>D2MPM0_9FIRM</name>
<dbReference type="PANTHER" id="PTHR35810:SF1">
    <property type="entry name" value="CYTOPLASMIC PROTEIN"/>
    <property type="match status" value="1"/>
</dbReference>
<dbReference type="PANTHER" id="PTHR35810">
    <property type="entry name" value="CYTOPLASMIC PROTEIN-RELATED"/>
    <property type="match status" value="1"/>
</dbReference>
<dbReference type="eggNOG" id="COG3943">
    <property type="taxonomic scope" value="Bacteria"/>
</dbReference>
<evidence type="ECO:0000313" key="1">
    <source>
        <dbReference type="EMBL" id="EFC05632.1"/>
    </source>
</evidence>
<organism evidence="1 2">
    <name type="scientific">Bulleidia extructa W1219</name>
    <dbReference type="NCBI Taxonomy" id="679192"/>
    <lineage>
        <taxon>Bacteria</taxon>
        <taxon>Bacillati</taxon>
        <taxon>Bacillota</taxon>
        <taxon>Erysipelotrichia</taxon>
        <taxon>Erysipelotrichales</taxon>
        <taxon>Erysipelotrichaceae</taxon>
        <taxon>Bulleidia</taxon>
    </lineage>
</organism>
<dbReference type="RefSeq" id="WP_006627333.1">
    <property type="nucleotide sequence ID" value="NZ_ADFR01000009.1"/>
</dbReference>